<organism evidence="1 2">
    <name type="scientific">Candidatus Clostridium radicumherbarum</name>
    <dbReference type="NCBI Taxonomy" id="3381662"/>
    <lineage>
        <taxon>Bacteria</taxon>
        <taxon>Bacillati</taxon>
        <taxon>Bacillota</taxon>
        <taxon>Clostridia</taxon>
        <taxon>Eubacteriales</taxon>
        <taxon>Clostridiaceae</taxon>
        <taxon>Clostridium</taxon>
    </lineage>
</organism>
<dbReference type="RefSeq" id="WP_406764524.1">
    <property type="nucleotide sequence ID" value="NZ_JBJHZY010000001.1"/>
</dbReference>
<dbReference type="EMBL" id="JBJHZY010000001">
    <property type="protein sequence ID" value="MFL0267938.1"/>
    <property type="molecule type" value="Genomic_DNA"/>
</dbReference>
<evidence type="ECO:0000313" key="2">
    <source>
        <dbReference type="Proteomes" id="UP001623661"/>
    </source>
</evidence>
<keyword evidence="2" id="KW-1185">Reference proteome</keyword>
<gene>
    <name evidence="1" type="ORF">ACJDUH_07470</name>
</gene>
<proteinExistence type="predicted"/>
<comment type="caution">
    <text evidence="1">The sequence shown here is derived from an EMBL/GenBank/DDBJ whole genome shotgun (WGS) entry which is preliminary data.</text>
</comment>
<name>A0ABW8TTD9_9CLOT</name>
<dbReference type="Proteomes" id="UP001623661">
    <property type="component" value="Unassembled WGS sequence"/>
</dbReference>
<reference evidence="1 2" key="1">
    <citation type="submission" date="2024-11" db="EMBL/GenBank/DDBJ databases">
        <authorList>
            <person name="Heng Y.C."/>
            <person name="Lim A.C.H."/>
            <person name="Lee J.K.Y."/>
            <person name="Kittelmann S."/>
        </authorList>
    </citation>
    <scope>NUCLEOTIDE SEQUENCE [LARGE SCALE GENOMIC DNA]</scope>
    <source>
        <strain evidence="1 2">WILCCON 0202</strain>
    </source>
</reference>
<evidence type="ECO:0000313" key="1">
    <source>
        <dbReference type="EMBL" id="MFL0267938.1"/>
    </source>
</evidence>
<sequence length="71" mass="8132">MKSNKTCSIVEQCLCFLVLIKVRSENVILEYSTELLMFFMFVLDANKIPIANPNFKVVNLNFIKLITLSGM</sequence>
<accession>A0ABW8TTD9</accession>
<protein>
    <submittedName>
        <fullName evidence="1">Uncharacterized protein</fullName>
    </submittedName>
</protein>